<dbReference type="Gene3D" id="3.40.50.300">
    <property type="entry name" value="P-loop containing nucleotide triphosphate hydrolases"/>
    <property type="match status" value="1"/>
</dbReference>
<dbReference type="GO" id="GO:0016887">
    <property type="term" value="F:ATP hydrolysis activity"/>
    <property type="evidence" value="ECO:0007669"/>
    <property type="project" value="TreeGrafter"/>
</dbReference>
<evidence type="ECO:0000256" key="2">
    <source>
        <dbReference type="ARBA" id="ARBA00022840"/>
    </source>
</evidence>
<dbReference type="InterPro" id="IPR014433">
    <property type="entry name" value="CooC"/>
</dbReference>
<reference evidence="3 4" key="1">
    <citation type="submission" date="2020-02" db="EMBL/GenBank/DDBJ databases">
        <title>Genome analysis of Thermosulfuriphilus ammonigenes ST65T, an anaerobic thermophilic chemolithoautotrophic bacterium isolated from a deep-sea hydrothermal vent.</title>
        <authorList>
            <person name="Slobodkina G."/>
            <person name="Allioux M."/>
            <person name="Merkel A."/>
            <person name="Alain K."/>
            <person name="Jebbar M."/>
            <person name="Slobodkin A."/>
        </authorList>
    </citation>
    <scope>NUCLEOTIDE SEQUENCE [LARGE SCALE GENOMIC DNA]</scope>
    <source>
        <strain evidence="3 4">ST65</strain>
    </source>
</reference>
<dbReference type="GO" id="GO:0005524">
    <property type="term" value="F:ATP binding"/>
    <property type="evidence" value="ECO:0007669"/>
    <property type="project" value="UniProtKB-KW"/>
</dbReference>
<dbReference type="InterPro" id="IPR027417">
    <property type="entry name" value="P-loop_NTPase"/>
</dbReference>
<dbReference type="SUPFAM" id="SSF52540">
    <property type="entry name" value="P-loop containing nucleoside triphosphate hydrolases"/>
    <property type="match status" value="1"/>
</dbReference>
<proteinExistence type="predicted"/>
<dbReference type="GO" id="GO:0009898">
    <property type="term" value="C:cytoplasmic side of plasma membrane"/>
    <property type="evidence" value="ECO:0007669"/>
    <property type="project" value="TreeGrafter"/>
</dbReference>
<keyword evidence="2" id="KW-0067">ATP-binding</keyword>
<accession>A0A6G7PV65</accession>
<keyword evidence="4" id="KW-1185">Reference proteome</keyword>
<organism evidence="3 4">
    <name type="scientific">Thermosulfuriphilus ammonigenes</name>
    <dbReference type="NCBI Taxonomy" id="1936021"/>
    <lineage>
        <taxon>Bacteria</taxon>
        <taxon>Pseudomonadati</taxon>
        <taxon>Thermodesulfobacteriota</taxon>
        <taxon>Thermodesulfobacteria</taxon>
        <taxon>Thermodesulfobacteriales</taxon>
        <taxon>Thermodesulfobacteriaceae</taxon>
        <taxon>Thermosulfuriphilus</taxon>
    </lineage>
</organism>
<dbReference type="AlphaFoldDB" id="A0A6G7PV65"/>
<dbReference type="GO" id="GO:0051782">
    <property type="term" value="P:negative regulation of cell division"/>
    <property type="evidence" value="ECO:0007669"/>
    <property type="project" value="TreeGrafter"/>
</dbReference>
<sequence>MKIAIAGKGGVGKSTISAFIIEALLEAGRRVLAIDADPSPHLARLLGFPEAEAIVPIAEMTDLLEERTGKEGAFYLLNPKVDDLPERFMLRRGPLSLMVVGAIRKGGGGCACPENTVLRNLINLLVFGAQEDLVLDMEAGVEHLGRGTLAGVDHLLVVVQPYQGSLETAAKIARLAEDLGLAPPLYLANATTDEADVAFIKEGLGVEPFGVFPYDPAVRRAERAGEPIAKSSPLLLQVAKEVVKKLADGA</sequence>
<gene>
    <name evidence="3" type="ORF">G4V39_04440</name>
</gene>
<dbReference type="PIRSF" id="PIRSF005647">
    <property type="entry name" value="CooC"/>
    <property type="match status" value="1"/>
</dbReference>
<keyword evidence="1" id="KW-0547">Nucleotide-binding</keyword>
<protein>
    <submittedName>
        <fullName evidence="3">AAA family ATPase</fullName>
    </submittedName>
</protein>
<dbReference type="Pfam" id="PF01656">
    <property type="entry name" value="CbiA"/>
    <property type="match status" value="1"/>
</dbReference>
<evidence type="ECO:0000256" key="1">
    <source>
        <dbReference type="ARBA" id="ARBA00022741"/>
    </source>
</evidence>
<dbReference type="InterPro" id="IPR050625">
    <property type="entry name" value="ParA/MinD_ATPase"/>
</dbReference>
<dbReference type="InterPro" id="IPR002586">
    <property type="entry name" value="CobQ/CobB/MinD/ParA_Nub-bd_dom"/>
</dbReference>
<dbReference type="EMBL" id="CP048877">
    <property type="protein sequence ID" value="QIJ71569.1"/>
    <property type="molecule type" value="Genomic_DNA"/>
</dbReference>
<name>A0A6G7PV65_9BACT</name>
<dbReference type="Proteomes" id="UP000502179">
    <property type="component" value="Chromosome"/>
</dbReference>
<dbReference type="PANTHER" id="PTHR43384:SF6">
    <property type="entry name" value="SEPTUM SITE-DETERMINING PROTEIN MIND HOMOLOG, CHLOROPLASTIC"/>
    <property type="match status" value="1"/>
</dbReference>
<dbReference type="KEGG" id="tav:G4V39_04440"/>
<evidence type="ECO:0000313" key="3">
    <source>
        <dbReference type="EMBL" id="QIJ71569.1"/>
    </source>
</evidence>
<dbReference type="RefSeq" id="WP_166031788.1">
    <property type="nucleotide sequence ID" value="NZ_CP048877.1"/>
</dbReference>
<dbReference type="GO" id="GO:0005829">
    <property type="term" value="C:cytosol"/>
    <property type="evidence" value="ECO:0007669"/>
    <property type="project" value="TreeGrafter"/>
</dbReference>
<dbReference type="PANTHER" id="PTHR43384">
    <property type="entry name" value="SEPTUM SITE-DETERMINING PROTEIN MIND HOMOLOG, CHLOROPLASTIC-RELATED"/>
    <property type="match status" value="1"/>
</dbReference>
<evidence type="ECO:0000313" key="4">
    <source>
        <dbReference type="Proteomes" id="UP000502179"/>
    </source>
</evidence>